<evidence type="ECO:0000313" key="3">
    <source>
        <dbReference type="Proteomes" id="UP000249739"/>
    </source>
</evidence>
<dbReference type="Proteomes" id="UP000249739">
    <property type="component" value="Unassembled WGS sequence"/>
</dbReference>
<protein>
    <submittedName>
        <fullName evidence="2">Uncharacterized protein</fullName>
    </submittedName>
</protein>
<proteinExistence type="predicted"/>
<feature type="transmembrane region" description="Helical" evidence="1">
    <location>
        <begin position="6"/>
        <end position="25"/>
    </location>
</feature>
<accession>A0A2W5HQL8</accession>
<comment type="caution">
    <text evidence="2">The sequence shown here is derived from an EMBL/GenBank/DDBJ whole genome shotgun (WGS) entry which is preliminary data.</text>
</comment>
<dbReference type="AlphaFoldDB" id="A0A2W5HQL8"/>
<evidence type="ECO:0000313" key="2">
    <source>
        <dbReference type="EMBL" id="PZP56029.1"/>
    </source>
</evidence>
<keyword evidence="1" id="KW-0812">Transmembrane</keyword>
<name>A0A2W5HQL8_9BACT</name>
<feature type="transmembrane region" description="Helical" evidence="1">
    <location>
        <begin position="45"/>
        <end position="64"/>
    </location>
</feature>
<evidence type="ECO:0000256" key="1">
    <source>
        <dbReference type="SAM" id="Phobius"/>
    </source>
</evidence>
<keyword evidence="1" id="KW-1133">Transmembrane helix</keyword>
<keyword evidence="1" id="KW-0472">Membrane</keyword>
<sequence>MAWVAGIAGFILGFAGGLLLLRRWLKNVSNDELLRNKSFRIYSVFVWLVAAVTSAAAVWLYSYYY</sequence>
<organism evidence="2 3">
    <name type="scientific">Micavibrio aeruginosavorus</name>
    <dbReference type="NCBI Taxonomy" id="349221"/>
    <lineage>
        <taxon>Bacteria</taxon>
        <taxon>Pseudomonadati</taxon>
        <taxon>Bdellovibrionota</taxon>
        <taxon>Bdellovibrionia</taxon>
        <taxon>Bdellovibrionales</taxon>
        <taxon>Pseudobdellovibrionaceae</taxon>
        <taxon>Micavibrio</taxon>
    </lineage>
</organism>
<dbReference type="EMBL" id="QFOT01000041">
    <property type="protein sequence ID" value="PZP56029.1"/>
    <property type="molecule type" value="Genomic_DNA"/>
</dbReference>
<reference evidence="2 3" key="1">
    <citation type="submission" date="2017-08" db="EMBL/GenBank/DDBJ databases">
        <title>Infants hospitalized years apart are colonized by the same room-sourced microbial strains.</title>
        <authorList>
            <person name="Brooks B."/>
            <person name="Olm M.R."/>
            <person name="Firek B.A."/>
            <person name="Baker R."/>
            <person name="Thomas B.C."/>
            <person name="Morowitz M.J."/>
            <person name="Banfield J.F."/>
        </authorList>
    </citation>
    <scope>NUCLEOTIDE SEQUENCE [LARGE SCALE GENOMIC DNA]</scope>
    <source>
        <strain evidence="2">S2_006_000_R2_64</strain>
    </source>
</reference>
<gene>
    <name evidence="2" type="ORF">DI586_05060</name>
</gene>